<dbReference type="EMBL" id="QVQA01000011">
    <property type="protein sequence ID" value="KAF5101569.1"/>
    <property type="molecule type" value="Genomic_DNA"/>
</dbReference>
<dbReference type="Proteomes" id="UP000744676">
    <property type="component" value="Unassembled WGS sequence"/>
</dbReference>
<sequence length="1902" mass="213445">MNPLNNLIKSQFSKPGPKIKSTDLAFAISKLSSEPSNADLTELIILLSHNPSWDGDIIGSAVKSSKFSHLDWNEVFLRIELPTQFNNNNVVIALGDAGSLLNVLKFLAAADEGLIHKFFSIKWTNLDIQIKLVSACVYLTPDFIDLKSHGLEQIINPNDFINAPPQIQSIATAISKQPLNFTALIKYSLQALSPENPHLSAATTFLDNNAKLFPELFFLGGVILPKPWSQLIERVMQNFFELFLIGHTSSPLIFYRLAQVNKEYFVDSLLQFFPRDPNLILNVAQEAKVLNDALSSKQYNMVLELAALSDKHNLLSFGSFLKENVRYKGPDFVRALLDFIDVKAALEYSQSQTGNGHPGLNLRSVAAALQVLNAVDIPHERTEQYKAIQIQCLQSYPRLINYGQGYDEAILSHGDSNSFSPDVERKMKMHYQKMYEQQIEIRDIITMLQRLKQSSNPYDQDVFACMVHSLFDEYRFFPEYPLNALATTAVLFGSLVYFQLIDGMPLSIALRFILDSLRQPVDSNMFKFGLQALFEFRERLPEFPKYCHILLEIPGMAIHQQFYQQIKDIVNRLDDSSQNTIIFSSINSDLAVPDEAIQEEPQEAVRDKVLFIVNNVAANNVQNKAKELVSILDKKYYRWFAGYIVGQRAKLEPNYHSLYINMLQILGSKGLELYFVKVTYSQIVKLINNPDTPGTPEKRNLLKNLGQWLGRLLLARNKPILHKNIAFKKLLCEGFDSQTLVCVLPFVCKILEKTAESSVFKPPNPWLMGILKVLVELYQYADLTLNLKFEVEVLCNALRITLEDIEPSVIIRNHLAQDDIDGSQTLNLNNDMHKLNLDEYQNNANTQVLQAPSQPTPQIQASQLSGLPSNSPQVNENSYIELVHHLGLEGVTILVIHPALKKVFLEAIEKALREVLQLVVERSANMACYSTSALILKDFALEPDEHKLRRAAQKVVERLAGNIAMVTAKDLLRESLSTHVRSNLINNGYTEKNIPGDQVELAINDNIDLICSIVERASVDRSLIQIEEALQPAFLSRKRFFESGTNQPFADQVSNYALQLPDPFKLKVGGLDAQQFSIYEDFGTLQNTYEPRTDPQSLPSGAPVSQAGQSFPQIGIDPQPFDTADPRAFEIIASQIQGAIDSIPALAAESTEKSLKQLTPEHAISVLLSQILVAVDRNTLREQLIARASEVTVTALFQSENSFAREILSSLLEQLCNLSSTASKEITFWLLFAKDPRKLNPEVTLAILRSGLISCADLDVSLSKEIKAKSEAVIPFAIDLITSAVLGPDPIALRADFAATLETLEEIDNEDPQHANIVKLMESLSNNVQIVPANASEDSSSSAQSLAEQMRFIFAEWVRLSQHPSRNERQFSSFIYQLSKHEILSKPQYAISFTRMSFEFALKSYSRGPFPESLPISDEPFIALDALAKLISDIILSFKGEDLKASLAYAQRILSVISLVLIEHHEKLSDQFNEQPYFRFFSSLFYELNLAEAKSTELVRELYLLIADILKPLQPFAVPGFSFAWMSLISHRYYLPKLLEIPNKKGWSHIIDFLCELLDFEGTYAQGRDFPKAITVMYQGTSRIFLALLTDCPQLFIEYHYILCKHIPSSFVQIRNLVLSAFPEKMVLPDPLTQGLKVDRLPEIKEIPIFAVDPTDDMQRLGLKKLVDLYIKSASPAVLKGIASGFKLPSPKADSGLGFDVVTQDAAAFNTFVFYIGIKAVSGEKEKTNAPSSASDDEEPLAQFNRDSPYLALLSNLLLELSVEGRYFLCEAMANQLRYPNRHTHFFSCVILSLFGNYGTGVLGNSKVDIRHIITRVLLERIICNRPHPWGLMITFTELLKNSNYKIFDLPFTKSTPEIERMFSSLYEHISSDSTAQAAITNSASTDGSNGATTTSPEVAAN</sequence>
<protein>
    <submittedName>
        <fullName evidence="1">Uncharacterized protein</fullName>
    </submittedName>
</protein>
<proteinExistence type="predicted"/>
<comment type="caution">
    <text evidence="1">The sequence shown here is derived from an EMBL/GenBank/DDBJ whole genome shotgun (WGS) entry which is preliminary data.</text>
</comment>
<keyword evidence="2" id="KW-1185">Reference proteome</keyword>
<gene>
    <name evidence="1" type="ORF">D0Z00_000844</name>
</gene>
<reference evidence="1 2" key="1">
    <citation type="journal article" date="2020" name="Front. Microbiol.">
        <title>Phenotypic and Genetic Characterization of the Cheese Ripening Yeast Geotrichum candidum.</title>
        <authorList>
            <person name="Perkins V."/>
            <person name="Vignola S."/>
            <person name="Lessard M.H."/>
            <person name="Plante P.L."/>
            <person name="Corbeil J."/>
            <person name="Dugat-Bony E."/>
            <person name="Frenette M."/>
            <person name="Labrie S."/>
        </authorList>
    </citation>
    <scope>NUCLEOTIDE SEQUENCE [LARGE SCALE GENOMIC DNA]</scope>
    <source>
        <strain evidence="1 2">LMA-1147</strain>
    </source>
</reference>
<accession>A0ACB6V8S9</accession>
<evidence type="ECO:0000313" key="1">
    <source>
        <dbReference type="EMBL" id="KAF5101569.1"/>
    </source>
</evidence>
<evidence type="ECO:0000313" key="2">
    <source>
        <dbReference type="Proteomes" id="UP000744676"/>
    </source>
</evidence>
<name>A0ACB6V8S9_9ASCO</name>
<organism evidence="1 2">
    <name type="scientific">Geotrichum galactomycetum</name>
    <dbReference type="NCBI Taxonomy" id="27317"/>
    <lineage>
        <taxon>Eukaryota</taxon>
        <taxon>Fungi</taxon>
        <taxon>Dikarya</taxon>
        <taxon>Ascomycota</taxon>
        <taxon>Saccharomycotina</taxon>
        <taxon>Dipodascomycetes</taxon>
        <taxon>Dipodascales</taxon>
        <taxon>Dipodascaceae</taxon>
        <taxon>Geotrichum</taxon>
    </lineage>
</organism>